<organism evidence="3 4">
    <name type="scientific">Saguinus oedipus</name>
    <name type="common">Cotton-top tamarin</name>
    <name type="synonym">Oedipomidas oedipus</name>
    <dbReference type="NCBI Taxonomy" id="9490"/>
    <lineage>
        <taxon>Eukaryota</taxon>
        <taxon>Metazoa</taxon>
        <taxon>Chordata</taxon>
        <taxon>Craniata</taxon>
        <taxon>Vertebrata</taxon>
        <taxon>Euteleostomi</taxon>
        <taxon>Mammalia</taxon>
        <taxon>Eutheria</taxon>
        <taxon>Euarchontoglires</taxon>
        <taxon>Primates</taxon>
        <taxon>Haplorrhini</taxon>
        <taxon>Platyrrhini</taxon>
        <taxon>Cebidae</taxon>
        <taxon>Callitrichinae</taxon>
        <taxon>Saguinus</taxon>
    </lineage>
</organism>
<keyword evidence="4" id="KW-1185">Reference proteome</keyword>
<evidence type="ECO:0000256" key="1">
    <source>
        <dbReference type="ARBA" id="ARBA00022691"/>
    </source>
</evidence>
<dbReference type="Gene3D" id="2.70.160.11">
    <property type="entry name" value="Hnrnp arginine n-methyltransferase1"/>
    <property type="match status" value="2"/>
</dbReference>
<dbReference type="InterPro" id="IPR055135">
    <property type="entry name" value="PRMT_dom"/>
</dbReference>
<protein>
    <submittedName>
        <fullName evidence="3">Protein arginine N-methyltransferase 7</fullName>
    </submittedName>
</protein>
<evidence type="ECO:0000259" key="2">
    <source>
        <dbReference type="Pfam" id="PF22528"/>
    </source>
</evidence>
<dbReference type="SUPFAM" id="SSF53335">
    <property type="entry name" value="S-adenosyl-L-methionine-dependent methyltransferases"/>
    <property type="match status" value="2"/>
</dbReference>
<evidence type="ECO:0000313" key="4">
    <source>
        <dbReference type="Proteomes" id="UP001266305"/>
    </source>
</evidence>
<dbReference type="Pfam" id="PF22528">
    <property type="entry name" value="PRMT_C"/>
    <property type="match status" value="2"/>
</dbReference>
<sequence>MWSWNKLFPIRVQTSLGEQVIIPPVDLERCPGAPSVCDIQLNQVSPAEFTVLSDVLPVFSVDFSKQVSSSAACHSRQFEPLASGRAQVVLSWWDIEMDPEGKIKCTMAPFWAHSDPEEMQVVLSWWDVEMDPEGKIKCTMAPFWAHSDPEEMQVPGLRESFGATLMGWGLEPALVRSPEPLWQMAALGHIWRDHWMQCVYFLPQEEPVVQGSALCLVAHHDDYCIWYSLQRTSPENERVLELRPVCNCQAHLLWNRPRFGEINDQDRTDRYVQALRTVLKPDSVCLCVSDGSLMSMLAHHLGAEQVLMCTLVSLLRWHQAGAPVVELGLRLPQGGNEHRGG</sequence>
<accession>A0ABQ9TKM4</accession>
<proteinExistence type="predicted"/>
<dbReference type="Proteomes" id="UP001266305">
    <property type="component" value="Unassembled WGS sequence"/>
</dbReference>
<keyword evidence="1" id="KW-0949">S-adenosyl-L-methionine</keyword>
<evidence type="ECO:0000313" key="3">
    <source>
        <dbReference type="EMBL" id="KAK2085322.1"/>
    </source>
</evidence>
<name>A0ABQ9TKM4_SAGOE</name>
<gene>
    <name evidence="3" type="primary">PRMT7</name>
    <name evidence="3" type="ORF">P7K49_036622</name>
</gene>
<feature type="domain" description="Protein arginine N-methyltransferase" evidence="2">
    <location>
        <begin position="17"/>
        <end position="113"/>
    </location>
</feature>
<dbReference type="InterPro" id="IPR029063">
    <property type="entry name" value="SAM-dependent_MTases_sf"/>
</dbReference>
<dbReference type="EMBL" id="JASSZA010000021">
    <property type="protein sequence ID" value="KAK2085322.1"/>
    <property type="molecule type" value="Genomic_DNA"/>
</dbReference>
<comment type="caution">
    <text evidence="3">The sequence shown here is derived from an EMBL/GenBank/DDBJ whole genome shotgun (WGS) entry which is preliminary data.</text>
</comment>
<dbReference type="Gene3D" id="3.40.50.150">
    <property type="entry name" value="Vaccinia Virus protein VP39"/>
    <property type="match status" value="1"/>
</dbReference>
<reference evidence="3 4" key="1">
    <citation type="submission" date="2023-05" db="EMBL/GenBank/DDBJ databases">
        <title>B98-5 Cell Line De Novo Hybrid Assembly: An Optical Mapping Approach.</title>
        <authorList>
            <person name="Kananen K."/>
            <person name="Auerbach J.A."/>
            <person name="Kautto E."/>
            <person name="Blachly J.S."/>
        </authorList>
    </citation>
    <scope>NUCLEOTIDE SEQUENCE [LARGE SCALE GENOMIC DNA]</scope>
    <source>
        <strain evidence="3">B95-8</strain>
        <tissue evidence="3">Cell line</tissue>
    </source>
</reference>
<feature type="domain" description="Protein arginine N-methyltransferase" evidence="2">
    <location>
        <begin position="116"/>
        <end position="230"/>
    </location>
</feature>